<feature type="compositionally biased region" description="Pro residues" evidence="1">
    <location>
        <begin position="137"/>
        <end position="150"/>
    </location>
</feature>
<feature type="compositionally biased region" description="Low complexity" evidence="1">
    <location>
        <begin position="240"/>
        <end position="260"/>
    </location>
</feature>
<protein>
    <submittedName>
        <fullName evidence="3">Uncharacterized protein</fullName>
    </submittedName>
</protein>
<reference evidence="3 4" key="1">
    <citation type="submission" date="2014-04" db="EMBL/GenBank/DDBJ databases">
        <authorList>
            <consortium name="DOE Joint Genome Institute"/>
            <person name="Kuo A."/>
            <person name="Girlanda M."/>
            <person name="Perotto S."/>
            <person name="Kohler A."/>
            <person name="Nagy L.G."/>
            <person name="Floudas D."/>
            <person name="Copeland A."/>
            <person name="Barry K.W."/>
            <person name="Cichocki N."/>
            <person name="Veneault-Fourrey C."/>
            <person name="LaButti K."/>
            <person name="Lindquist E.A."/>
            <person name="Lipzen A."/>
            <person name="Lundell T."/>
            <person name="Morin E."/>
            <person name="Murat C."/>
            <person name="Sun H."/>
            <person name="Tunlid A."/>
            <person name="Henrissat B."/>
            <person name="Grigoriev I.V."/>
            <person name="Hibbett D.S."/>
            <person name="Martin F."/>
            <person name="Nordberg H.P."/>
            <person name="Cantor M.N."/>
            <person name="Hua S.X."/>
        </authorList>
    </citation>
    <scope>NUCLEOTIDE SEQUENCE [LARGE SCALE GENOMIC DNA]</scope>
    <source>
        <strain evidence="3 4">MUT 4182</strain>
    </source>
</reference>
<dbReference type="AlphaFoldDB" id="A0A0C3QDW8"/>
<dbReference type="HOGENOM" id="CLU_855789_0_0_1"/>
<keyword evidence="2" id="KW-0812">Transmembrane</keyword>
<proteinExistence type="predicted"/>
<sequence>MSSTFRSIIDSATATASSATPSCSERARNSWKNNSKPSQLYVYPSVAVIIFLLAGIHICRFFDSQRLARRRMAERQAHEDAALDRWRRAAGLGAIKWDSYAPRMFTALLRKPEDDERSLGSKEWGHLLPISANIKKPPIPQPPISSPSSPPSTLSSSTLRKLKLATTRTTFAFRNSFYFILRRQPPQPPPRSLRPPAPSSVTPDATAEPKQPEYVYRPQTLVTGVLIAMPNARRPFHRTPSSSSSFLPASSSSLSSSPSDPHLPPIFIDSPPEEELPEVALGYTETDWSRYGKPGDDHSDEEEPKEFKSSIIRASLEGALFDRPW</sequence>
<evidence type="ECO:0000313" key="4">
    <source>
        <dbReference type="Proteomes" id="UP000054248"/>
    </source>
</evidence>
<feature type="compositionally biased region" description="Basic and acidic residues" evidence="1">
    <location>
        <begin position="287"/>
        <end position="297"/>
    </location>
</feature>
<feature type="transmembrane region" description="Helical" evidence="2">
    <location>
        <begin position="40"/>
        <end position="62"/>
    </location>
</feature>
<dbReference type="OrthoDB" id="3246698at2759"/>
<keyword evidence="2" id="KW-0472">Membrane</keyword>
<gene>
    <name evidence="3" type="ORF">M407DRAFT_171818</name>
</gene>
<evidence type="ECO:0000313" key="3">
    <source>
        <dbReference type="EMBL" id="KIO29265.1"/>
    </source>
</evidence>
<evidence type="ECO:0000256" key="1">
    <source>
        <dbReference type="SAM" id="MobiDB-lite"/>
    </source>
</evidence>
<dbReference type="EMBL" id="KN822985">
    <property type="protein sequence ID" value="KIO29265.1"/>
    <property type="molecule type" value="Genomic_DNA"/>
</dbReference>
<keyword evidence="4" id="KW-1185">Reference proteome</keyword>
<feature type="region of interest" description="Disordered" evidence="1">
    <location>
        <begin position="237"/>
        <end position="309"/>
    </location>
</feature>
<evidence type="ECO:0000256" key="2">
    <source>
        <dbReference type="SAM" id="Phobius"/>
    </source>
</evidence>
<name>A0A0C3QDW8_9AGAM</name>
<keyword evidence="2" id="KW-1133">Transmembrane helix</keyword>
<organism evidence="3 4">
    <name type="scientific">Tulasnella calospora MUT 4182</name>
    <dbReference type="NCBI Taxonomy" id="1051891"/>
    <lineage>
        <taxon>Eukaryota</taxon>
        <taxon>Fungi</taxon>
        <taxon>Dikarya</taxon>
        <taxon>Basidiomycota</taxon>
        <taxon>Agaricomycotina</taxon>
        <taxon>Agaricomycetes</taxon>
        <taxon>Cantharellales</taxon>
        <taxon>Tulasnellaceae</taxon>
        <taxon>Tulasnella</taxon>
    </lineage>
</organism>
<feature type="region of interest" description="Disordered" evidence="1">
    <location>
        <begin position="184"/>
        <end position="215"/>
    </location>
</feature>
<accession>A0A0C3QDW8</accession>
<reference evidence="4" key="2">
    <citation type="submission" date="2015-01" db="EMBL/GenBank/DDBJ databases">
        <title>Evolutionary Origins and Diversification of the Mycorrhizal Mutualists.</title>
        <authorList>
            <consortium name="DOE Joint Genome Institute"/>
            <consortium name="Mycorrhizal Genomics Consortium"/>
            <person name="Kohler A."/>
            <person name="Kuo A."/>
            <person name="Nagy L.G."/>
            <person name="Floudas D."/>
            <person name="Copeland A."/>
            <person name="Barry K.W."/>
            <person name="Cichocki N."/>
            <person name="Veneault-Fourrey C."/>
            <person name="LaButti K."/>
            <person name="Lindquist E.A."/>
            <person name="Lipzen A."/>
            <person name="Lundell T."/>
            <person name="Morin E."/>
            <person name="Murat C."/>
            <person name="Riley R."/>
            <person name="Ohm R."/>
            <person name="Sun H."/>
            <person name="Tunlid A."/>
            <person name="Henrissat B."/>
            <person name="Grigoriev I.V."/>
            <person name="Hibbett D.S."/>
            <person name="Martin F."/>
        </authorList>
    </citation>
    <scope>NUCLEOTIDE SEQUENCE [LARGE SCALE GENOMIC DNA]</scope>
    <source>
        <strain evidence="4">MUT 4182</strain>
    </source>
</reference>
<feature type="compositionally biased region" description="Pro residues" evidence="1">
    <location>
        <begin position="185"/>
        <end position="198"/>
    </location>
</feature>
<dbReference type="Proteomes" id="UP000054248">
    <property type="component" value="Unassembled WGS sequence"/>
</dbReference>
<feature type="region of interest" description="Disordered" evidence="1">
    <location>
        <begin position="136"/>
        <end position="159"/>
    </location>
</feature>